<keyword evidence="2" id="KW-1185">Reference proteome</keyword>
<dbReference type="InterPro" id="IPR015946">
    <property type="entry name" value="KH_dom-like_a/b"/>
</dbReference>
<dbReference type="InterPro" id="IPR036102">
    <property type="entry name" value="OsmC/Ohrsf"/>
</dbReference>
<name>A0ABV3Q4K3_9BACL</name>
<reference evidence="1 2" key="1">
    <citation type="journal article" date="1979" name="Int. J. Syst. Evol. Microbiol.">
        <title>Bacillus globisporus subsp. marinus subsp. nov.</title>
        <authorList>
            <person name="Liu H."/>
        </authorList>
    </citation>
    <scope>NUCLEOTIDE SEQUENCE [LARGE SCALE GENOMIC DNA]</scope>
    <source>
        <strain evidence="1 2">DSM 1297</strain>
    </source>
</reference>
<evidence type="ECO:0000313" key="1">
    <source>
        <dbReference type="EMBL" id="MEW9502056.1"/>
    </source>
</evidence>
<organism evidence="1 2">
    <name type="scientific">Jeotgalibacillus marinus</name>
    <dbReference type="NCBI Taxonomy" id="86667"/>
    <lineage>
        <taxon>Bacteria</taxon>
        <taxon>Bacillati</taxon>
        <taxon>Bacillota</taxon>
        <taxon>Bacilli</taxon>
        <taxon>Bacillales</taxon>
        <taxon>Caryophanaceae</taxon>
        <taxon>Jeotgalibacillus</taxon>
    </lineage>
</organism>
<sequence length="58" mass="6711">MLVSSVAVCSGGVLRAVFEKMRLKFEDIEVNAKFERNEAIANRTEKIHVFFLQLRQIK</sequence>
<gene>
    <name evidence="1" type="ORF">AB1471_09615</name>
</gene>
<dbReference type="RefSeq" id="WP_367779548.1">
    <property type="nucleotide sequence ID" value="NZ_JBFMIA010000007.1"/>
</dbReference>
<comment type="caution">
    <text evidence="1">The sequence shown here is derived from an EMBL/GenBank/DDBJ whole genome shotgun (WGS) entry which is preliminary data.</text>
</comment>
<protein>
    <submittedName>
        <fullName evidence="1">Uncharacterized protein</fullName>
    </submittedName>
</protein>
<dbReference type="EMBL" id="JBFMIA010000007">
    <property type="protein sequence ID" value="MEW9502056.1"/>
    <property type="molecule type" value="Genomic_DNA"/>
</dbReference>
<dbReference type="Proteomes" id="UP001556040">
    <property type="component" value="Unassembled WGS sequence"/>
</dbReference>
<evidence type="ECO:0000313" key="2">
    <source>
        <dbReference type="Proteomes" id="UP001556040"/>
    </source>
</evidence>
<accession>A0ABV3Q4K3</accession>
<proteinExistence type="predicted"/>
<dbReference type="SUPFAM" id="SSF82784">
    <property type="entry name" value="OsmC-like"/>
    <property type="match status" value="1"/>
</dbReference>
<dbReference type="Gene3D" id="3.30.300.20">
    <property type="match status" value="1"/>
</dbReference>